<keyword evidence="1" id="KW-0472">Membrane</keyword>
<accession>A0A8C0ITR9</accession>
<reference evidence="2" key="2">
    <citation type="submission" date="2025-09" db="UniProtKB">
        <authorList>
            <consortium name="Ensembl"/>
        </authorList>
    </citation>
    <scope>IDENTIFICATION</scope>
</reference>
<reference evidence="2" key="1">
    <citation type="submission" date="2025-08" db="UniProtKB">
        <authorList>
            <consortium name="Ensembl"/>
        </authorList>
    </citation>
    <scope>IDENTIFICATION</scope>
</reference>
<dbReference type="InterPro" id="IPR027895">
    <property type="entry name" value="DUF4533"/>
</dbReference>
<gene>
    <name evidence="2" type="primary">LOC116830538</name>
</gene>
<keyword evidence="1" id="KW-1133">Transmembrane helix</keyword>
<dbReference type="InterPro" id="IPR040004">
    <property type="entry name" value="SMCO3"/>
</dbReference>
<keyword evidence="3" id="KW-1185">Reference proteome</keyword>
<dbReference type="GeneTree" id="ENSGT00390000013440"/>
<evidence type="ECO:0000313" key="2">
    <source>
        <dbReference type="Ensembl" id="ENSCABP00000020237.1"/>
    </source>
</evidence>
<feature type="transmembrane region" description="Helical" evidence="1">
    <location>
        <begin position="119"/>
        <end position="137"/>
    </location>
</feature>
<proteinExistence type="predicted"/>
<keyword evidence="1" id="KW-0812">Transmembrane</keyword>
<evidence type="ECO:0000313" key="3">
    <source>
        <dbReference type="Proteomes" id="UP000694404"/>
    </source>
</evidence>
<organism evidence="2 3">
    <name type="scientific">Chelonoidis abingdonii</name>
    <name type="common">Abingdon island giant tortoise</name>
    <name type="synonym">Testudo abingdonii</name>
    <dbReference type="NCBI Taxonomy" id="106734"/>
    <lineage>
        <taxon>Eukaryota</taxon>
        <taxon>Metazoa</taxon>
        <taxon>Chordata</taxon>
        <taxon>Craniata</taxon>
        <taxon>Vertebrata</taxon>
        <taxon>Euteleostomi</taxon>
        <taxon>Archelosauria</taxon>
        <taxon>Testudinata</taxon>
        <taxon>Testudines</taxon>
        <taxon>Cryptodira</taxon>
        <taxon>Durocryptodira</taxon>
        <taxon>Testudinoidea</taxon>
        <taxon>Testudinidae</taxon>
        <taxon>Chelonoidis</taxon>
    </lineage>
</organism>
<dbReference type="Proteomes" id="UP000694404">
    <property type="component" value="Unplaced"/>
</dbReference>
<evidence type="ECO:0000256" key="1">
    <source>
        <dbReference type="SAM" id="Phobius"/>
    </source>
</evidence>
<sequence>MSWSDILYPDNPARWERVTRLHQELINCIELNFDTTNELIEALNTHCQCKLHSVKMNMNGTVQDNCNILLAAIKSIQDILQAIDAKLKSNLEPDLYRKLHDFQEPDATKMLILRNVSTVVSSLAGTVAMGFFIKLALSQVVGRVLSQTAMVLAKIGASVVGAMAGVLLGIGVDLILSAILGAIERDQLEAKIEELSELVGEFKPASKEYNKAIMKITSVKRFGLNQLSYS</sequence>
<feature type="transmembrane region" description="Helical" evidence="1">
    <location>
        <begin position="157"/>
        <end position="183"/>
    </location>
</feature>
<dbReference type="AlphaFoldDB" id="A0A8C0ITR9"/>
<dbReference type="Pfam" id="PF15047">
    <property type="entry name" value="DUF4533"/>
    <property type="match status" value="1"/>
</dbReference>
<name>A0A8C0ITR9_CHEAB</name>
<dbReference type="Ensembl" id="ENSCABT00000022164.1">
    <property type="protein sequence ID" value="ENSCABP00000020237.1"/>
    <property type="gene ID" value="ENSCABG00000014930.1"/>
</dbReference>
<dbReference type="PANTHER" id="PTHR35972">
    <property type="entry name" value="SINGLE-PASS MEMBRANE AND COILED-COIL DOMAIN-CONTAINING PROTEIN 3"/>
    <property type="match status" value="1"/>
</dbReference>
<protein>
    <submittedName>
        <fullName evidence="2">Uncharacterized protein</fullName>
    </submittedName>
</protein>
<dbReference type="OMA" id="ASHEYNK"/>
<dbReference type="PANTHER" id="PTHR35972:SF1">
    <property type="entry name" value="SINGLE-PASS MEMBRANE AND COILED-COIL DOMAIN-CONTAINING PROTEIN 3"/>
    <property type="match status" value="1"/>
</dbReference>